<gene>
    <name evidence="2" type="ORF">HND93_17255</name>
</gene>
<dbReference type="Proteomes" id="UP000584642">
    <property type="component" value="Unassembled WGS sequence"/>
</dbReference>
<name>A0ABX2TAU7_9PROT</name>
<feature type="transmembrane region" description="Helical" evidence="1">
    <location>
        <begin position="71"/>
        <end position="94"/>
    </location>
</feature>
<evidence type="ECO:0000313" key="2">
    <source>
        <dbReference type="EMBL" id="NYZ21464.1"/>
    </source>
</evidence>
<dbReference type="EMBL" id="JABFDB010000011">
    <property type="protein sequence ID" value="NYZ21464.1"/>
    <property type="molecule type" value="Genomic_DNA"/>
</dbReference>
<organism evidence="2 3">
    <name type="scientific">Azospirillum oleiclasticum</name>
    <dbReference type="NCBI Taxonomy" id="2735135"/>
    <lineage>
        <taxon>Bacteria</taxon>
        <taxon>Pseudomonadati</taxon>
        <taxon>Pseudomonadota</taxon>
        <taxon>Alphaproteobacteria</taxon>
        <taxon>Rhodospirillales</taxon>
        <taxon>Azospirillaceae</taxon>
        <taxon>Azospirillum</taxon>
    </lineage>
</organism>
<dbReference type="RefSeq" id="WP_180283219.1">
    <property type="nucleotide sequence ID" value="NZ_JABFDB010000011.1"/>
</dbReference>
<accession>A0ABX2TAU7</accession>
<keyword evidence="3" id="KW-1185">Reference proteome</keyword>
<sequence>MKGTFSEVNPAFDFHSAMLIARVLSHYAIPELLVVLRALPDAPSSRVELFGGWAVALCMFKVDGRTAGMRGVCLVLTVFLVGCSSGTIPIWILLPDGRGAYTFSVGTSSTDAGAIERAVAGKVKTDDICPDDYDLVATKVHNKSSFGMTFSAIVACR</sequence>
<protein>
    <submittedName>
        <fullName evidence="2">Uncharacterized protein</fullName>
    </submittedName>
</protein>
<evidence type="ECO:0000313" key="3">
    <source>
        <dbReference type="Proteomes" id="UP000584642"/>
    </source>
</evidence>
<keyword evidence="1" id="KW-1133">Transmembrane helix</keyword>
<reference evidence="2 3" key="1">
    <citation type="submission" date="2020-05" db="EMBL/GenBank/DDBJ databases">
        <title>Azospirillum oleiclasticum sp. nov, a nitrogen-fixing and heavy crude oil-emulsifying bacterium isolated from the crude oil of Yumen Oilfield.</title>
        <authorList>
            <person name="Wu D."/>
            <person name="Cai M."/>
            <person name="Zhang X."/>
        </authorList>
    </citation>
    <scope>NUCLEOTIDE SEQUENCE [LARGE SCALE GENOMIC DNA]</scope>
    <source>
        <strain evidence="2 3">ROY-1-1-2</strain>
    </source>
</reference>
<keyword evidence="1" id="KW-0472">Membrane</keyword>
<comment type="caution">
    <text evidence="2">The sequence shown here is derived from an EMBL/GenBank/DDBJ whole genome shotgun (WGS) entry which is preliminary data.</text>
</comment>
<keyword evidence="1" id="KW-0812">Transmembrane</keyword>
<evidence type="ECO:0000256" key="1">
    <source>
        <dbReference type="SAM" id="Phobius"/>
    </source>
</evidence>
<proteinExistence type="predicted"/>